<dbReference type="AlphaFoldDB" id="A0A7C2M182"/>
<dbReference type="EMBL" id="DSEE01000074">
    <property type="protein sequence ID" value="HER39783.1"/>
    <property type="molecule type" value="Genomic_DNA"/>
</dbReference>
<comment type="caution">
    <text evidence="1">The sequence shown here is derived from an EMBL/GenBank/DDBJ whole genome shotgun (WGS) entry which is preliminary data.</text>
</comment>
<dbReference type="Gene3D" id="2.60.40.10">
    <property type="entry name" value="Immunoglobulins"/>
    <property type="match status" value="1"/>
</dbReference>
<organism evidence="1">
    <name type="scientific">Salinimicrobium catena</name>
    <dbReference type="NCBI Taxonomy" id="390640"/>
    <lineage>
        <taxon>Bacteria</taxon>
        <taxon>Pseudomonadati</taxon>
        <taxon>Bacteroidota</taxon>
        <taxon>Flavobacteriia</taxon>
        <taxon>Flavobacteriales</taxon>
        <taxon>Flavobacteriaceae</taxon>
        <taxon>Salinimicrobium</taxon>
    </lineage>
</organism>
<sequence length="292" mass="32314">MKKITFFTAIMVMVGCSVESADEFNTLDAKAKAQNDQPQFEIPSLTCGNNTDTSLEVTITAGQTTGAMGGFRVRWMTAEDYAANGWEDAEELQIDMCQEMFQVTGNNDDYALTPGYNFPFFLEEYIEGSGESCDRTLSCGMEYAFKVQAINESGKDGLKASEWSDVFFCSTAPCEEVECPAGYMIGSKDFNLIGNSNNWGWAHEFNFNGEDGSETREIHHKNGSLGGEVTISYSASQDMIEVTEGEGVNITHLYINDQEPETTNAPGQFDKTQNYKDADGKFWVMIKAEVCN</sequence>
<gene>
    <name evidence="1" type="ORF">ENO10_01010</name>
</gene>
<dbReference type="Proteomes" id="UP000885753">
    <property type="component" value="Unassembled WGS sequence"/>
</dbReference>
<accession>A0A7C2M182</accession>
<proteinExistence type="predicted"/>
<dbReference type="InterPro" id="IPR013783">
    <property type="entry name" value="Ig-like_fold"/>
</dbReference>
<evidence type="ECO:0000313" key="1">
    <source>
        <dbReference type="EMBL" id="HER39783.1"/>
    </source>
</evidence>
<name>A0A7C2M182_9FLAO</name>
<dbReference type="PROSITE" id="PS51257">
    <property type="entry name" value="PROKAR_LIPOPROTEIN"/>
    <property type="match status" value="1"/>
</dbReference>
<protein>
    <submittedName>
        <fullName evidence="1">Uncharacterized protein</fullName>
    </submittedName>
</protein>
<reference evidence="1" key="1">
    <citation type="journal article" date="2020" name="mSystems">
        <title>Genome- and Community-Level Interaction Insights into Carbon Utilization and Element Cycling Functions of Hydrothermarchaeota in Hydrothermal Sediment.</title>
        <authorList>
            <person name="Zhou Z."/>
            <person name="Liu Y."/>
            <person name="Xu W."/>
            <person name="Pan J."/>
            <person name="Luo Z.H."/>
            <person name="Li M."/>
        </authorList>
    </citation>
    <scope>NUCLEOTIDE SEQUENCE [LARGE SCALE GENOMIC DNA]</scope>
    <source>
        <strain evidence="1">SpSt-1235</strain>
    </source>
</reference>